<gene>
    <name evidence="24" type="ORF">BN1708_003081</name>
    <name evidence="25" type="ORF">BN1723_000966</name>
</gene>
<keyword evidence="8" id="KW-0378">Hydrolase</keyword>
<dbReference type="Proteomes" id="UP000044602">
    <property type="component" value="Unassembled WGS sequence"/>
</dbReference>
<dbReference type="PROSITE" id="PS50821">
    <property type="entry name" value="PAZ"/>
    <property type="match status" value="1"/>
</dbReference>
<evidence type="ECO:0000256" key="10">
    <source>
        <dbReference type="ARBA" id="ARBA00022833"/>
    </source>
</evidence>
<feature type="compositionally biased region" description="Acidic residues" evidence="18">
    <location>
        <begin position="62"/>
        <end position="79"/>
    </location>
</feature>
<keyword evidence="6" id="KW-0677">Repeat</keyword>
<keyword evidence="15" id="KW-0464">Manganese</keyword>
<keyword evidence="4" id="KW-0930">Antiviral protein</keyword>
<dbReference type="EMBL" id="CVQI01033939">
    <property type="protein sequence ID" value="CRK44280.1"/>
    <property type="molecule type" value="Genomic_DNA"/>
</dbReference>
<evidence type="ECO:0000313" key="27">
    <source>
        <dbReference type="Proteomes" id="UP000045706"/>
    </source>
</evidence>
<dbReference type="InterPro" id="IPR006935">
    <property type="entry name" value="Helicase/UvrB_N"/>
</dbReference>
<feature type="domain" description="PAZ" evidence="20">
    <location>
        <begin position="914"/>
        <end position="1042"/>
    </location>
</feature>
<dbReference type="InterPro" id="IPR000999">
    <property type="entry name" value="RNase_III_dom"/>
</dbReference>
<dbReference type="GO" id="GO:0005634">
    <property type="term" value="C:nucleus"/>
    <property type="evidence" value="ECO:0007669"/>
    <property type="project" value="TreeGrafter"/>
</dbReference>
<evidence type="ECO:0000313" key="25">
    <source>
        <dbReference type="EMBL" id="CRK44280.1"/>
    </source>
</evidence>
<dbReference type="GO" id="GO:0030422">
    <property type="term" value="P:siRNA processing"/>
    <property type="evidence" value="ECO:0007669"/>
    <property type="project" value="TreeGrafter"/>
</dbReference>
<dbReference type="Pfam" id="PF00636">
    <property type="entry name" value="Ribonuclease_3"/>
    <property type="match status" value="2"/>
</dbReference>
<dbReference type="InterPro" id="IPR001650">
    <property type="entry name" value="Helicase_C-like"/>
</dbReference>
<dbReference type="CDD" id="cd18034">
    <property type="entry name" value="DEXHc_dicer"/>
    <property type="match status" value="1"/>
</dbReference>
<evidence type="ECO:0000259" key="21">
    <source>
        <dbReference type="PROSITE" id="PS51192"/>
    </source>
</evidence>
<dbReference type="SUPFAM" id="SSF69065">
    <property type="entry name" value="RNase III domain-like"/>
    <property type="match status" value="2"/>
</dbReference>
<evidence type="ECO:0000256" key="18">
    <source>
        <dbReference type="SAM" id="MobiDB-lite"/>
    </source>
</evidence>
<dbReference type="PROSITE" id="PS51327">
    <property type="entry name" value="DICER_DSRBF"/>
    <property type="match status" value="1"/>
</dbReference>
<dbReference type="Gene3D" id="3.30.160.380">
    <property type="entry name" value="Dicer dimerisation domain"/>
    <property type="match status" value="1"/>
</dbReference>
<evidence type="ECO:0000256" key="3">
    <source>
        <dbReference type="ARBA" id="ARBA00020797"/>
    </source>
</evidence>
<evidence type="ECO:0000256" key="4">
    <source>
        <dbReference type="ARBA" id="ARBA00022721"/>
    </source>
</evidence>
<evidence type="ECO:0000256" key="5">
    <source>
        <dbReference type="ARBA" id="ARBA00022723"/>
    </source>
</evidence>
<dbReference type="InterPro" id="IPR038248">
    <property type="entry name" value="Dicer_dimer_sf"/>
</dbReference>
<evidence type="ECO:0000259" key="23">
    <source>
        <dbReference type="PROSITE" id="PS51327"/>
    </source>
</evidence>
<dbReference type="SUPFAM" id="SSF52540">
    <property type="entry name" value="P-loop containing nucleoside triphosphate hydrolases"/>
    <property type="match status" value="1"/>
</dbReference>
<dbReference type="CDD" id="cd00593">
    <property type="entry name" value="RIBOc"/>
    <property type="match status" value="2"/>
</dbReference>
<dbReference type="Pfam" id="PF24995">
    <property type="entry name" value="DSRM_2"/>
    <property type="match status" value="1"/>
</dbReference>
<keyword evidence="14" id="KW-0051">Antiviral defense</keyword>
<evidence type="ECO:0000256" key="9">
    <source>
        <dbReference type="ARBA" id="ARBA00022806"/>
    </source>
</evidence>
<feature type="domain" description="Dicer dsRNA-binding fold" evidence="23">
    <location>
        <begin position="669"/>
        <end position="758"/>
    </location>
</feature>
<evidence type="ECO:0000259" key="22">
    <source>
        <dbReference type="PROSITE" id="PS51194"/>
    </source>
</evidence>
<dbReference type="Gene3D" id="1.10.1520.10">
    <property type="entry name" value="Ribonuclease III domain"/>
    <property type="match status" value="2"/>
</dbReference>
<feature type="compositionally biased region" description="Basic and acidic residues" evidence="18">
    <location>
        <begin position="88"/>
        <end position="98"/>
    </location>
</feature>
<keyword evidence="5" id="KW-0479">Metal-binding</keyword>
<dbReference type="Pfam" id="PF03368">
    <property type="entry name" value="Dicer_dimer"/>
    <property type="match status" value="1"/>
</dbReference>
<dbReference type="GO" id="GO:0046872">
    <property type="term" value="F:metal ion binding"/>
    <property type="evidence" value="ECO:0007669"/>
    <property type="project" value="UniProtKB-KW"/>
</dbReference>
<comment type="cofactor">
    <cofactor evidence="2">
        <name>Mg(2+)</name>
        <dbReference type="ChEBI" id="CHEBI:18420"/>
    </cofactor>
</comment>
<dbReference type="Proteomes" id="UP000045706">
    <property type="component" value="Unassembled WGS sequence"/>
</dbReference>
<evidence type="ECO:0000256" key="6">
    <source>
        <dbReference type="ARBA" id="ARBA00022737"/>
    </source>
</evidence>
<dbReference type="Pfam" id="PF00271">
    <property type="entry name" value="Helicase_C"/>
    <property type="match status" value="1"/>
</dbReference>
<dbReference type="InterPro" id="IPR027417">
    <property type="entry name" value="P-loop_NTPase"/>
</dbReference>
<evidence type="ECO:0000256" key="14">
    <source>
        <dbReference type="ARBA" id="ARBA00023118"/>
    </source>
</evidence>
<dbReference type="PANTHER" id="PTHR14950:SF62">
    <property type="entry name" value="DICER-LIKE PROTEIN 1"/>
    <property type="match status" value="1"/>
</dbReference>
<dbReference type="InterPro" id="IPR056755">
    <property type="entry name" value="DSRM_2"/>
</dbReference>
<reference evidence="26 27" key="1">
    <citation type="submission" date="2015-05" db="EMBL/GenBank/DDBJ databases">
        <authorList>
            <person name="Fogelqvist Johan"/>
        </authorList>
    </citation>
    <scope>NUCLEOTIDE SEQUENCE [LARGE SCALE GENOMIC DNA]</scope>
    <source>
        <strain evidence="24">VL1</strain>
        <strain evidence="25">VL2</strain>
    </source>
</reference>
<evidence type="ECO:0000256" key="2">
    <source>
        <dbReference type="ARBA" id="ARBA00001946"/>
    </source>
</evidence>
<dbReference type="PROSITE" id="PS51194">
    <property type="entry name" value="HELICASE_CTER"/>
    <property type="match status" value="1"/>
</dbReference>
<comment type="similarity">
    <text evidence="16 17">Belongs to the helicase family. Dicer subfamily.</text>
</comment>
<keyword evidence="10" id="KW-0862">Zinc</keyword>
<accession>A0A0G4L761</accession>
<name>A0A0G4L761_VERLO</name>
<dbReference type="Gene3D" id="3.40.50.300">
    <property type="entry name" value="P-loop containing nucleotide triphosphate hydrolases"/>
    <property type="match status" value="2"/>
</dbReference>
<dbReference type="SMART" id="SM00487">
    <property type="entry name" value="DEXDc"/>
    <property type="match status" value="1"/>
</dbReference>
<feature type="domain" description="RNase III" evidence="19">
    <location>
        <begin position="1272"/>
        <end position="1431"/>
    </location>
</feature>
<dbReference type="InterPro" id="IPR036389">
    <property type="entry name" value="RNase_III_sf"/>
</dbReference>
<evidence type="ECO:0000313" key="24">
    <source>
        <dbReference type="EMBL" id="CRK17804.1"/>
    </source>
</evidence>
<feature type="compositionally biased region" description="Polar residues" evidence="18">
    <location>
        <begin position="25"/>
        <end position="34"/>
    </location>
</feature>
<evidence type="ECO:0000256" key="8">
    <source>
        <dbReference type="ARBA" id="ARBA00022801"/>
    </source>
</evidence>
<evidence type="ECO:0000256" key="13">
    <source>
        <dbReference type="ARBA" id="ARBA00022884"/>
    </source>
</evidence>
<dbReference type="InterPro" id="IPR005034">
    <property type="entry name" value="Dicer_dimerisation"/>
</dbReference>
<dbReference type="Pfam" id="PF04851">
    <property type="entry name" value="ResIII"/>
    <property type="match status" value="1"/>
</dbReference>
<evidence type="ECO:0000256" key="17">
    <source>
        <dbReference type="PROSITE-ProRule" id="PRU00657"/>
    </source>
</evidence>
<dbReference type="FunFam" id="1.10.1520.10:FF:000015">
    <property type="entry name" value="Dicer-like protein 1"/>
    <property type="match status" value="1"/>
</dbReference>
<dbReference type="InterPro" id="IPR003100">
    <property type="entry name" value="PAZ_dom"/>
</dbReference>
<proteinExistence type="inferred from homology"/>
<sequence length="1563" mass="176742">MTTDELPAGLDATAISILADVPENIASSTSTSTTGKEDGHLYVNRSTQNTATTQDSQSRVFDDDEDDFGSHVEDDEDSDDRQYSLAPERPRKITEKKRADHAAFHNWLQSNSNEIAQSPPQPTRNLNHTSTAMIVRESENRKIIENPREYQIELFERAKRKNIIAVLPTGSGKTLIAALLLRHTLEQETADRRAGRPKKIAFFLVEKVALALQQHAVLECNLEFPIDRVCGDMVRSDWIKESWMKRWDDNMVMVCTAAILQQCLARSFIRMDQINLLVFDEAHHAKGNHPYARIIKDYYITEPDKERRPKIFGMTASPVDALTDVKIAAAQLEGLLHSEIATIEEDSASFKQIQKEVIEQDCKYSALEPAFTTNLHRKIQEQVRYNRNFAKALSNSLEMSSSLGSWCVDRFWQIFLTQETLARMAAQTAQNNVFADRAEKEHVAIEEVRNIIKEHQFLPVTKTLQDLSSKVLCLLSQLELRFSAPTDHKCIVFVEKRNTAIILAHLLSMPGIGPLYLKPAALVGNPSDTSPLAMSYKEQVMTITKFRRGEYNCLLATSVAEEGIDIADCNIVIRFDLFNSVIQYIQSKGRARHLNSEYICMAELGNGKHTRAKIQANYDLSLIRQFCSTLPEDRKIVGWDPEAALHHGERDHKFHIIPSTGAKLTWTGSLVVLSNFASSLQVNDETLSPSYMVSLIGSEYICEVQLPSKSPILSVSGTLQKNKAEARCSAAFEMCMKLIEGGFISNHLQPTFTRKLPAMRNARLAISSKKRDRYNMRVKPEVWSRRGPASSLFVTVLKLRAPGALNRPSQPLALLTREVLPELPGVPLFFGKCGRSIAEIVSVVKPMHLDEVRLDSLRVFTLRVFKDVFSKVYESQVADLPYFLAPAAHDHSHEFSPNEDPGSLIDWNHLMSTKEVEYLPVDEDHSSSFYQDKFVIDLYTGSRKLFLRGVRTDLKPTDLVPDGVPEPTFRLWKDVEHTIKEYSVSLWAKSRARRAGEWLDTQPVVEAELISLRRNLLDEFADSEHEGSRICYVILQPLRISTLPVEVVAMAYNFPAIIHRIESNMIALDACRMLNLQVRPDLALEAMTKDSSNSEEHDQEKIDFQAGMGNNYERLEFLGDCFLKMATTIALFTRIPDSNEFEYHVERMLLICNQNLFNVALKKNLQEYIRSKQFDRRSWYPQGLKQKAGKAQGAQNSHSLADKSIADVCEAMIGASYLSYADEGNFDMAVRAVTAVVRNKNHDMKSYEDYYKAFKMPVWQAAEPSAVQMEASLQIKEQMGYEFKSPALLRSAFKHPSYPRQFESVPNYQRLEFLGDALLDMVCVDFLFRKFPDADPQWLTEHKMAMVSNHFLGSLSVELGFYRRVLHFSGIMANQIKDYVDALTHARQEAEAAAQISGTVSRDYWLNVQHPPKFLSDVVESYIGAIFVDSGYDYGQVQAFFEKHIRPFFADIALYDSFASSHPVTTLARMMQQDFGCQDWRLLVSELPPSCEDGGAAAITETEVICGFMVHGRILLHAKSSSGRYAKVGAAKRAVEKLMGLGNDKEAFREDFGCSCDCDGQAI</sequence>
<evidence type="ECO:0000256" key="15">
    <source>
        <dbReference type="ARBA" id="ARBA00023211"/>
    </source>
</evidence>
<dbReference type="GO" id="GO:0003677">
    <property type="term" value="F:DNA binding"/>
    <property type="evidence" value="ECO:0007669"/>
    <property type="project" value="InterPro"/>
</dbReference>
<keyword evidence="9" id="KW-0347">Helicase</keyword>
<organism evidence="24 26">
    <name type="scientific">Verticillium longisporum</name>
    <name type="common">Verticillium dahliae var. longisporum</name>
    <dbReference type="NCBI Taxonomy" id="100787"/>
    <lineage>
        <taxon>Eukaryota</taxon>
        <taxon>Fungi</taxon>
        <taxon>Dikarya</taxon>
        <taxon>Ascomycota</taxon>
        <taxon>Pezizomycotina</taxon>
        <taxon>Sordariomycetes</taxon>
        <taxon>Hypocreomycetidae</taxon>
        <taxon>Glomerellales</taxon>
        <taxon>Plectosphaerellaceae</taxon>
        <taxon>Verticillium</taxon>
    </lineage>
</organism>
<evidence type="ECO:0000256" key="1">
    <source>
        <dbReference type="ARBA" id="ARBA00001936"/>
    </source>
</evidence>
<dbReference type="GO" id="GO:0051607">
    <property type="term" value="P:defense response to virus"/>
    <property type="evidence" value="ECO:0007669"/>
    <property type="project" value="UniProtKB-KW"/>
</dbReference>
<dbReference type="PROSITE" id="PS51192">
    <property type="entry name" value="HELICASE_ATP_BIND_1"/>
    <property type="match status" value="1"/>
</dbReference>
<keyword evidence="13 17" id="KW-0694">RNA-binding</keyword>
<dbReference type="GO" id="GO:0004525">
    <property type="term" value="F:ribonuclease III activity"/>
    <property type="evidence" value="ECO:0007669"/>
    <property type="project" value="InterPro"/>
</dbReference>
<dbReference type="GO" id="GO:0005524">
    <property type="term" value="F:ATP binding"/>
    <property type="evidence" value="ECO:0007669"/>
    <property type="project" value="UniProtKB-KW"/>
</dbReference>
<dbReference type="EMBL" id="CVQH01008890">
    <property type="protein sequence ID" value="CRK17804.1"/>
    <property type="molecule type" value="Genomic_DNA"/>
</dbReference>
<keyword evidence="12" id="KW-0460">Magnesium</keyword>
<feature type="compositionally biased region" description="Polar residues" evidence="18">
    <location>
        <begin position="44"/>
        <end position="59"/>
    </location>
</feature>
<dbReference type="SMART" id="SM00535">
    <property type="entry name" value="RIBOc"/>
    <property type="match status" value="2"/>
</dbReference>
<keyword evidence="7" id="KW-0547">Nucleotide-binding</keyword>
<protein>
    <recommendedName>
        <fullName evidence="3">Dicer-like protein 1</fullName>
    </recommendedName>
</protein>
<dbReference type="PROSITE" id="PS00517">
    <property type="entry name" value="RNASE_3_1"/>
    <property type="match status" value="1"/>
</dbReference>
<dbReference type="GO" id="GO:0005737">
    <property type="term" value="C:cytoplasm"/>
    <property type="evidence" value="ECO:0007669"/>
    <property type="project" value="TreeGrafter"/>
</dbReference>
<keyword evidence="11" id="KW-0067">ATP-binding</keyword>
<dbReference type="PANTHER" id="PTHR14950">
    <property type="entry name" value="DICER-RELATED"/>
    <property type="match status" value="1"/>
</dbReference>
<dbReference type="SMART" id="SM00490">
    <property type="entry name" value="HELICc"/>
    <property type="match status" value="1"/>
</dbReference>
<evidence type="ECO:0000313" key="26">
    <source>
        <dbReference type="Proteomes" id="UP000044602"/>
    </source>
</evidence>
<comment type="cofactor">
    <cofactor evidence="1">
        <name>Mn(2+)</name>
        <dbReference type="ChEBI" id="CHEBI:29035"/>
    </cofactor>
</comment>
<evidence type="ECO:0000256" key="16">
    <source>
        <dbReference type="ARBA" id="ARBA00035116"/>
    </source>
</evidence>
<evidence type="ECO:0000259" key="20">
    <source>
        <dbReference type="PROSITE" id="PS50821"/>
    </source>
</evidence>
<keyword evidence="26" id="KW-1185">Reference proteome</keyword>
<feature type="domain" description="Helicase C-terminal" evidence="22">
    <location>
        <begin position="470"/>
        <end position="638"/>
    </location>
</feature>
<evidence type="ECO:0000256" key="12">
    <source>
        <dbReference type="ARBA" id="ARBA00022842"/>
    </source>
</evidence>
<dbReference type="InterPro" id="IPR014001">
    <property type="entry name" value="Helicase_ATP-bd"/>
</dbReference>
<feature type="domain" description="Helicase ATP-binding" evidence="21">
    <location>
        <begin position="154"/>
        <end position="336"/>
    </location>
</feature>
<dbReference type="GO" id="GO:0004386">
    <property type="term" value="F:helicase activity"/>
    <property type="evidence" value="ECO:0007669"/>
    <property type="project" value="UniProtKB-KW"/>
</dbReference>
<dbReference type="STRING" id="100787.A0A0G4L761"/>
<feature type="domain" description="RNase III" evidence="19">
    <location>
        <begin position="1072"/>
        <end position="1221"/>
    </location>
</feature>
<dbReference type="GO" id="GO:0050688">
    <property type="term" value="P:regulation of defense response to virus"/>
    <property type="evidence" value="ECO:0007669"/>
    <property type="project" value="UniProtKB-KW"/>
</dbReference>
<evidence type="ECO:0000259" key="19">
    <source>
        <dbReference type="PROSITE" id="PS50142"/>
    </source>
</evidence>
<dbReference type="GO" id="GO:0003723">
    <property type="term" value="F:RNA binding"/>
    <property type="evidence" value="ECO:0007669"/>
    <property type="project" value="UniProtKB-UniRule"/>
</dbReference>
<feature type="region of interest" description="Disordered" evidence="18">
    <location>
        <begin position="21"/>
        <end position="98"/>
    </location>
</feature>
<evidence type="ECO:0000256" key="7">
    <source>
        <dbReference type="ARBA" id="ARBA00022741"/>
    </source>
</evidence>
<evidence type="ECO:0000256" key="11">
    <source>
        <dbReference type="ARBA" id="ARBA00022840"/>
    </source>
</evidence>
<dbReference type="PROSITE" id="PS50142">
    <property type="entry name" value="RNASE_3_2"/>
    <property type="match status" value="2"/>
</dbReference>